<evidence type="ECO:0000313" key="1">
    <source>
        <dbReference type="EMBL" id="MDE9620907.1"/>
    </source>
</evidence>
<dbReference type="RefSeq" id="WP_220132147.1">
    <property type="nucleotide sequence ID" value="NZ_JAKIHW010000040.1"/>
</dbReference>
<evidence type="ECO:0000313" key="2">
    <source>
        <dbReference type="Proteomes" id="UP001147005"/>
    </source>
</evidence>
<name>A0A9X4GKE2_9ENTR</name>
<comment type="caution">
    <text evidence="1">The sequence shown here is derived from an EMBL/GenBank/DDBJ whole genome shotgun (WGS) entry which is preliminary data.</text>
</comment>
<gene>
    <name evidence="1" type="ORF">L2111_22940</name>
</gene>
<accession>A0A9X4GKE2</accession>
<proteinExistence type="predicted"/>
<protein>
    <submittedName>
        <fullName evidence="1">Uncharacterized protein</fullName>
    </submittedName>
</protein>
<reference evidence="1" key="1">
    <citation type="submission" date="2022-01" db="EMBL/GenBank/DDBJ databases">
        <title>Genetic Characterization of Carbapenem-resistant Citrobacter spp. from China: a multicenter study.</title>
        <authorList>
            <person name="Ye L."/>
        </authorList>
    </citation>
    <scope>NUCLEOTIDE SEQUENCE</scope>
    <source>
        <strain evidence="1">IR5432</strain>
    </source>
</reference>
<dbReference type="EMBL" id="JAKIHW010000040">
    <property type="protein sequence ID" value="MDE9620907.1"/>
    <property type="molecule type" value="Genomic_DNA"/>
</dbReference>
<dbReference type="Proteomes" id="UP001147005">
    <property type="component" value="Unassembled WGS sequence"/>
</dbReference>
<sequence>MLDCSQFVGLTEKYDVGLDELLAEIQGYGFMEISDIKYFISVMARLNPTACEYLYIREKLALCLINHDNGADYFIPLRHLVASLNYFLRELRGCSQTE</sequence>
<dbReference type="AlphaFoldDB" id="A0A9X4GKE2"/>
<organism evidence="1 2">
    <name type="scientific">Citrobacter portucalensis</name>
    <dbReference type="NCBI Taxonomy" id="1639133"/>
    <lineage>
        <taxon>Bacteria</taxon>
        <taxon>Pseudomonadati</taxon>
        <taxon>Pseudomonadota</taxon>
        <taxon>Gammaproteobacteria</taxon>
        <taxon>Enterobacterales</taxon>
        <taxon>Enterobacteriaceae</taxon>
        <taxon>Citrobacter</taxon>
        <taxon>Citrobacter freundii complex</taxon>
    </lineage>
</organism>